<keyword evidence="6" id="KW-1185">Reference proteome</keyword>
<name>A0ABN8QE96_9CNID</name>
<gene>
    <name evidence="5" type="ORF">PEVE_00003762</name>
</gene>
<dbReference type="SUPFAM" id="SSF56219">
    <property type="entry name" value="DNase I-like"/>
    <property type="match status" value="1"/>
</dbReference>
<sequence>MMNPLPVPFARRALKRVDGSGPGEHEFTVVTYNILADHWLQRKVKEGTAYNYCPNEYKISKQCMNAPRHTLFMEELRWLNGDIICLQEVDTPYFERILADEMSRMGYQGMFAPKCKPGQPEGLAMFYKRDKFVLEETKTVHLNEQVPPSLKQSDAEIGLLAALKHTISDNLLVIGTTHIIWGDLQQTVTQACQITFVTNALAEMVTSYESRGERVSHILCGDFNIEPQFPAYQLVKEGGLSEKEMRALKGVDYIRWAPSPTPPTQLLPDQMSLLNKTKPHLHHTLKNVQSTYKTVLGAEPPLTNHEGPGCVWTLDYIWFDSANLKATAALETVPREAIEPYEGLPNQFFPSDHLSLKGHFKFAVPVKTHVQS</sequence>
<dbReference type="PANTHER" id="PTHR12121:SF45">
    <property type="entry name" value="NOCTURNIN"/>
    <property type="match status" value="1"/>
</dbReference>
<dbReference type="InterPro" id="IPR050410">
    <property type="entry name" value="CCR4/nocturin_mRNA_transcr"/>
</dbReference>
<feature type="domain" description="Endonuclease/exonuclease/phosphatase" evidence="4">
    <location>
        <begin position="74"/>
        <end position="353"/>
    </location>
</feature>
<evidence type="ECO:0000256" key="2">
    <source>
        <dbReference type="ARBA" id="ARBA00022801"/>
    </source>
</evidence>
<reference evidence="5 6" key="1">
    <citation type="submission" date="2022-05" db="EMBL/GenBank/DDBJ databases">
        <authorList>
            <consortium name="Genoscope - CEA"/>
            <person name="William W."/>
        </authorList>
    </citation>
    <scope>NUCLEOTIDE SEQUENCE [LARGE SCALE GENOMIC DNA]</scope>
</reference>
<proteinExistence type="inferred from homology"/>
<dbReference type="PANTHER" id="PTHR12121">
    <property type="entry name" value="CARBON CATABOLITE REPRESSOR PROTEIN 4"/>
    <property type="match status" value="1"/>
</dbReference>
<accession>A0ABN8QE96</accession>
<evidence type="ECO:0000256" key="3">
    <source>
        <dbReference type="ARBA" id="ARBA00023807"/>
    </source>
</evidence>
<dbReference type="EMBL" id="CALNXI010001228">
    <property type="protein sequence ID" value="CAH3160971.1"/>
    <property type="molecule type" value="Genomic_DNA"/>
</dbReference>
<dbReference type="Gene3D" id="3.60.10.10">
    <property type="entry name" value="Endonuclease/exonuclease/phosphatase"/>
    <property type="match status" value="1"/>
</dbReference>
<dbReference type="InterPro" id="IPR036691">
    <property type="entry name" value="Endo/exonu/phosph_ase_sf"/>
</dbReference>
<evidence type="ECO:0000313" key="6">
    <source>
        <dbReference type="Proteomes" id="UP001159427"/>
    </source>
</evidence>
<protein>
    <recommendedName>
        <fullName evidence="3">Nocturnin</fullName>
    </recommendedName>
</protein>
<dbReference type="Proteomes" id="UP001159427">
    <property type="component" value="Unassembled WGS sequence"/>
</dbReference>
<comment type="caution">
    <text evidence="5">The sequence shown here is derived from an EMBL/GenBank/DDBJ whole genome shotgun (WGS) entry which is preliminary data.</text>
</comment>
<dbReference type="InterPro" id="IPR005135">
    <property type="entry name" value="Endo/exonuclease/phosphatase"/>
</dbReference>
<evidence type="ECO:0000259" key="4">
    <source>
        <dbReference type="Pfam" id="PF03372"/>
    </source>
</evidence>
<evidence type="ECO:0000313" key="5">
    <source>
        <dbReference type="EMBL" id="CAH3160971.1"/>
    </source>
</evidence>
<keyword evidence="2" id="KW-0378">Hydrolase</keyword>
<evidence type="ECO:0000256" key="1">
    <source>
        <dbReference type="ARBA" id="ARBA00010774"/>
    </source>
</evidence>
<comment type="similarity">
    <text evidence="1">Belongs to the CCR4/nocturin family.</text>
</comment>
<organism evidence="5 6">
    <name type="scientific">Porites evermanni</name>
    <dbReference type="NCBI Taxonomy" id="104178"/>
    <lineage>
        <taxon>Eukaryota</taxon>
        <taxon>Metazoa</taxon>
        <taxon>Cnidaria</taxon>
        <taxon>Anthozoa</taxon>
        <taxon>Hexacorallia</taxon>
        <taxon>Scleractinia</taxon>
        <taxon>Fungiina</taxon>
        <taxon>Poritidae</taxon>
        <taxon>Porites</taxon>
    </lineage>
</organism>
<dbReference type="Pfam" id="PF03372">
    <property type="entry name" value="Exo_endo_phos"/>
    <property type="match status" value="1"/>
</dbReference>